<dbReference type="GO" id="GO:0031491">
    <property type="term" value="F:nucleosome binding"/>
    <property type="evidence" value="ECO:0007669"/>
    <property type="project" value="TreeGrafter"/>
</dbReference>
<dbReference type="RefSeq" id="XP_046061357.1">
    <property type="nucleotide sequence ID" value="XM_046205410.1"/>
</dbReference>
<proteinExistence type="inferred from homology"/>
<organism evidence="5 6">
    <name type="scientific">Ogataea philodendri</name>
    <dbReference type="NCBI Taxonomy" id="1378263"/>
    <lineage>
        <taxon>Eukaryota</taxon>
        <taxon>Fungi</taxon>
        <taxon>Dikarya</taxon>
        <taxon>Ascomycota</taxon>
        <taxon>Saccharomycotina</taxon>
        <taxon>Pichiomycetes</taxon>
        <taxon>Pichiales</taxon>
        <taxon>Pichiaceae</taxon>
        <taxon>Ogataea</taxon>
    </lineage>
</organism>
<keyword evidence="3" id="KW-0539">Nucleus</keyword>
<reference evidence="5" key="1">
    <citation type="journal article" date="2021" name="Open Biol.">
        <title>Shared evolutionary footprints suggest mitochondrial oxidative damage underlies multiple complex I losses in fungi.</title>
        <authorList>
            <person name="Schikora-Tamarit M.A."/>
            <person name="Marcet-Houben M."/>
            <person name="Nosek J."/>
            <person name="Gabaldon T."/>
        </authorList>
    </citation>
    <scope>NUCLEOTIDE SEQUENCE</scope>
    <source>
        <strain evidence="5">CBS6075</strain>
    </source>
</reference>
<evidence type="ECO:0000313" key="5">
    <source>
        <dbReference type="EMBL" id="KAH3666153.1"/>
    </source>
</evidence>
<dbReference type="GO" id="GO:0000417">
    <property type="term" value="C:HIR complex"/>
    <property type="evidence" value="ECO:0007669"/>
    <property type="project" value="TreeGrafter"/>
</dbReference>
<feature type="region of interest" description="Disordered" evidence="4">
    <location>
        <begin position="321"/>
        <end position="390"/>
    </location>
</feature>
<dbReference type="PANTHER" id="PTHR15502:SF7">
    <property type="entry name" value="CALCINEURIN-BINDING PROTEIN CABIN-1"/>
    <property type="match status" value="1"/>
</dbReference>
<dbReference type="GO" id="GO:0005634">
    <property type="term" value="C:nucleus"/>
    <property type="evidence" value="ECO:0007669"/>
    <property type="project" value="UniProtKB-SubCell"/>
</dbReference>
<sequence length="1710" mass="196588">MVSGNFRGTLTIQQRHSTFTAINRVEDEEDIEEHSRELQVELGFKLFEEALNAQKQDKYDEADAKYVELFDMEVLTARNSTNNPAIETLKYLCYRNRGFLRLSQIINKKEDTDVTESFEHFKLAIDDLLTALCHGKGDSKLMELLIQIFDHLEMNKLRRLVFEYELLKPELTLSDQSRTGAIFTDDDDIQYALNHPETMLPNQLSLVQSYKKFLDQLGVKSAQYPALEKIDFKPISRKGLDMSHFPTAKEFKELNKYERNIRVVELAESGDQVALVDVLKRINELPPKKGRSKIYDTYILTEEPIDKVEFELVQAIDKHEEQEPVAEFVENPTEEPITDEKEQNNVAEEPSSLNGDETPAKERKEPVPAAGNSAPKVTKRQTRANKEAEVNELTKDSFEGQFYFLENTLPNFLLLCGIKVESAGHLVDNILPKSESEGHPIEYQDIATLLNSWTKEDTETLFVKLDDTHNNEKSKEASVKEILSSFGKDTLEERITFEVLDGGKLKQLVLSLDDSQLQFNQIRLAILDHLFKVREHGGTLVTDGLLSADAIKQLRLFTDAVGLYVYKQMSAKLMNNSKLIGEGLEFGVSILELLVDYFISLKLDQKLKKYGSKALFNEVVQTEQITSRRIERWISLLDDYFGCIEFNKSISQLWLRSKWCHMCYLQNLSSFDPEILSAILTKMAEKSQGLDFHVLMINYPNIPRLNRTNLEVQLSKMKIFKAFTTNDSSNEILEKILVDDDQSKAKYTKEEKEMDEFISKSPFELKMRLWTMLFKFYRESKFTDKFLRGFERVLKIMLEELDGKAFTEKTFFQRKQAILKVLGFFDLFVKDLVEIGMSRQWQLQLSKPKEMIPLLYRVLTLTYMFLLHEDGAEQSNTRTSLKSRSKLAYNKFCDITVASYALLALYYSDALEDPKPEYINDFYGSLHEQLGLRHICSECKSAFLDLVEVKLAELEWDQSDNDFFQTLKCRYGLNISTESFNTFDHGNEPGVMQKQNAITVNKYMMKYCFKKKHPIFNVPKTDIKSVLDLIYDVLGDPAPEDYMVTNNMDTLSEYLESKSLNSRLMRFAFYGLLTIPFEDGTETAEPRAEGVYFMQGLLALTLFKIRKRTMQGRSAELDFVIKMFEYDIASGSNRFESWLLLAQAYSFLAEDDIIWTSDKLNNIDKKRNAASVQRKSLLCFFMALSVYAQLSDEQKDGLVGVSSLLWTSLGKELYNAMMSPMERLAITTGTETELTLPERSIVVVGANHPPLNVVIYRVLEICFTHACNLNPKDWYSYFYLGKSQSKLRSKKRTPLVMKNVLKSCELALKSSDKDDPIVEPHYYLCSTIYKLVMAGNLSIEEGMSYLKSDTLLQDQTFDATNHEEFGQLTIAVLQKCLAYDKKKWQHKPRYRIAKIYVDQFNDVESAKKEMLLLVNLRSTVRHLSNIWKPEYERPGKHFVYNYRYILFTVELLDKSNDVYSLFQLIKKLRKLGSSMIDQIKVFDYAVARTCSIIKTIVKVEPGFLDDTLSKLVYTEFISNCKEFVESMKKKETFTDEEKLILYFLSEVGEFRRMANGFAATGVIDECFHTLYLILFTRYLDSSKPEQPAATGTDKLAPQVEFIGSPAAKAGPPGTPSREKVKVARRDISPFCTQTIAAVSKLLDSIKREHGEGNFLKYTIDGETASENGKEVKPAVEAETKRSLDEEETGPEPKKLKLESEPENTPEPADK</sequence>
<reference evidence="5" key="2">
    <citation type="submission" date="2021-01" db="EMBL/GenBank/DDBJ databases">
        <authorList>
            <person name="Schikora-Tamarit M.A."/>
        </authorList>
    </citation>
    <scope>NUCLEOTIDE SEQUENCE</scope>
    <source>
        <strain evidence="5">CBS6075</strain>
    </source>
</reference>
<evidence type="ECO:0000256" key="1">
    <source>
        <dbReference type="ARBA" id="ARBA00004123"/>
    </source>
</evidence>
<accession>A0A9P8T4N8</accession>
<evidence type="ECO:0000256" key="4">
    <source>
        <dbReference type="SAM" id="MobiDB-lite"/>
    </source>
</evidence>
<dbReference type="PANTHER" id="PTHR15502">
    <property type="entry name" value="CALCINEURIN-BINDING PROTEIN CABIN 1-RELATED"/>
    <property type="match status" value="1"/>
</dbReference>
<comment type="caution">
    <text evidence="5">The sequence shown here is derived from an EMBL/GenBank/DDBJ whole genome shotgun (WGS) entry which is preliminary data.</text>
</comment>
<feature type="compositionally biased region" description="Basic and acidic residues" evidence="4">
    <location>
        <begin position="1690"/>
        <end position="1699"/>
    </location>
</feature>
<evidence type="ECO:0000256" key="2">
    <source>
        <dbReference type="ARBA" id="ARBA00007335"/>
    </source>
</evidence>
<comment type="similarity">
    <text evidence="2">Belongs to the HIR3 family.</text>
</comment>
<feature type="compositionally biased region" description="Basic and acidic residues" evidence="4">
    <location>
        <begin position="1667"/>
        <end position="1683"/>
    </location>
</feature>
<gene>
    <name evidence="5" type="ORF">OGAPHI_004342</name>
</gene>
<evidence type="ECO:0000256" key="3">
    <source>
        <dbReference type="ARBA" id="ARBA00023242"/>
    </source>
</evidence>
<comment type="subcellular location">
    <subcellularLocation>
        <location evidence="1">Nucleus</location>
    </subcellularLocation>
</comment>
<dbReference type="OrthoDB" id="77564at2759"/>
<dbReference type="GO" id="GO:0006325">
    <property type="term" value="P:chromatin organization"/>
    <property type="evidence" value="ECO:0007669"/>
    <property type="project" value="InterPro"/>
</dbReference>
<protein>
    <recommendedName>
        <fullName evidence="7">Histone transcription regulator 3 homolog</fullName>
    </recommendedName>
</protein>
<evidence type="ECO:0008006" key="7">
    <source>
        <dbReference type="Google" id="ProtNLM"/>
    </source>
</evidence>
<evidence type="ECO:0000313" key="6">
    <source>
        <dbReference type="Proteomes" id="UP000769157"/>
    </source>
</evidence>
<dbReference type="GeneID" id="70236307"/>
<dbReference type="EMBL" id="JAEUBE010000295">
    <property type="protein sequence ID" value="KAH3666153.1"/>
    <property type="molecule type" value="Genomic_DNA"/>
</dbReference>
<dbReference type="InterPro" id="IPR033053">
    <property type="entry name" value="Hir3/CABIN1"/>
</dbReference>
<dbReference type="Proteomes" id="UP000769157">
    <property type="component" value="Unassembled WGS sequence"/>
</dbReference>
<keyword evidence="6" id="KW-1185">Reference proteome</keyword>
<feature type="region of interest" description="Disordered" evidence="4">
    <location>
        <begin position="1661"/>
        <end position="1710"/>
    </location>
</feature>
<name>A0A9P8T4N8_9ASCO</name>